<name>G0RFC0_HYPJQ</name>
<organism evidence="4">
    <name type="scientific">Hypocrea jecorina (strain QM6a)</name>
    <name type="common">Trichoderma reesei</name>
    <dbReference type="NCBI Taxonomy" id="431241"/>
    <lineage>
        <taxon>Eukaryota</taxon>
        <taxon>Fungi</taxon>
        <taxon>Dikarya</taxon>
        <taxon>Ascomycota</taxon>
        <taxon>Pezizomycotina</taxon>
        <taxon>Sordariomycetes</taxon>
        <taxon>Hypocreomycetidae</taxon>
        <taxon>Hypocreales</taxon>
        <taxon>Hypocreaceae</taxon>
        <taxon>Trichoderma</taxon>
    </lineage>
</organism>
<dbReference type="InterPro" id="IPR001810">
    <property type="entry name" value="F-box_dom"/>
</dbReference>
<gene>
    <name evidence="3" type="ORF">TRIREDRAFT_120912</name>
</gene>
<reference evidence="3 4" key="1">
    <citation type="journal article" date="2008" name="Nat. Biotechnol.">
        <title>Genome sequencing and analysis of the biomass-degrading fungus Trichoderma reesei (syn. Hypocrea jecorina).</title>
        <authorList>
            <person name="Martinez D."/>
            <person name="Berka R.M."/>
            <person name="Henrissat B."/>
            <person name="Saloheimo M."/>
            <person name="Arvas M."/>
            <person name="Baker S.E."/>
            <person name="Chapman J."/>
            <person name="Chertkov O."/>
            <person name="Coutinho P.M."/>
            <person name="Cullen D."/>
            <person name="Danchin E.G."/>
            <person name="Grigoriev I.V."/>
            <person name="Harris P."/>
            <person name="Jackson M."/>
            <person name="Kubicek C.P."/>
            <person name="Han C.S."/>
            <person name="Ho I."/>
            <person name="Larrondo L.F."/>
            <person name="de Leon A.L."/>
            <person name="Magnuson J.K."/>
            <person name="Merino S."/>
            <person name="Misra M."/>
            <person name="Nelson B."/>
            <person name="Putnam N."/>
            <person name="Robbertse B."/>
            <person name="Salamov A.A."/>
            <person name="Schmoll M."/>
            <person name="Terry A."/>
            <person name="Thayer N."/>
            <person name="Westerholm-Parvinen A."/>
            <person name="Schoch C.L."/>
            <person name="Yao J."/>
            <person name="Barabote R."/>
            <person name="Nelson M.A."/>
            <person name="Detter C."/>
            <person name="Bruce D."/>
            <person name="Kuske C.R."/>
            <person name="Xie G."/>
            <person name="Richardson P."/>
            <person name="Rokhsar D.S."/>
            <person name="Lucas S.M."/>
            <person name="Rubin E.M."/>
            <person name="Dunn-Coleman N."/>
            <person name="Ward M."/>
            <person name="Brettin T.S."/>
        </authorList>
    </citation>
    <scope>NUCLEOTIDE SEQUENCE [LARGE SCALE GENOMIC DNA]</scope>
    <source>
        <strain evidence="3 4">QM6a</strain>
    </source>
</reference>
<dbReference type="VEuPathDB" id="FungiDB:TRIREDRAFT_120912"/>
<evidence type="ECO:0000256" key="1">
    <source>
        <dbReference type="SAM" id="MobiDB-lite"/>
    </source>
</evidence>
<protein>
    <submittedName>
        <fullName evidence="3">Predicted protein</fullName>
    </submittedName>
</protein>
<dbReference type="eggNOG" id="ENOG502SJQV">
    <property type="taxonomic scope" value="Eukaryota"/>
</dbReference>
<dbReference type="PROSITE" id="PS50181">
    <property type="entry name" value="FBOX"/>
    <property type="match status" value="1"/>
</dbReference>
<evidence type="ECO:0000313" key="3">
    <source>
        <dbReference type="EMBL" id="EGR50113.1"/>
    </source>
</evidence>
<evidence type="ECO:0000259" key="2">
    <source>
        <dbReference type="PROSITE" id="PS50181"/>
    </source>
</evidence>
<dbReference type="OrthoDB" id="5422579at2759"/>
<feature type="domain" description="F-box" evidence="2">
    <location>
        <begin position="1"/>
        <end position="47"/>
    </location>
</feature>
<dbReference type="KEGG" id="tre:TRIREDRAFT_120912"/>
<dbReference type="Proteomes" id="UP000008984">
    <property type="component" value="Unassembled WGS sequence"/>
</dbReference>
<accession>G0RFC0</accession>
<dbReference type="HOGENOM" id="CLU_021598_2_0_1"/>
<dbReference type="AlphaFoldDB" id="G0RFC0"/>
<sequence length="538" mass="62297">MALTSLPRELLSEIASHLSNSDIGEWRLACKRFSLVALHIDRVFISANPKDIEVFRAIADHETQRCMVKEIVWDEGRFEEDPRSTWCCHDWARHRQSPDTPPKGYARACKRNLDEIHRRRCEYDADLPHHLDKQARMEKAMAVQESWRHYRGYLAQQNVVLADDLDIKAFEYGLERFTTLRRITLTPAAHGFTFMPLYRTPTIRTLAAKTKDNKYMNYKLPRGWPTSVDDAPLEARNWNTEADKEPWRGFINATRLLAENQGPSVTELVLDVRQLLTGLTCRFFDNPCPEFDHLVAVLRRPGFRRLDLALMVGGQEYDGWKSLRNGRLRLALEEVSSNLEHIHFGTDVRNDPDWRGQNLSGGHPEHFIPLGNLLPLRRWPRLRHFGLSKLLVRQDDLLSLLAKIPKTVRTIELSFLYFLDGGGSYRGLLEDMRSTLGWHTLDVAERPKVVIKLDMHREGFNLYGRALWLDKELDHFLYGGGKNPFGHGDDEWSSNSVFAGEGGGTERDEFDPAHERPHAEHPELVRLGIHKRRYGRQY</sequence>
<keyword evidence="4" id="KW-1185">Reference proteome</keyword>
<feature type="region of interest" description="Disordered" evidence="1">
    <location>
        <begin position="496"/>
        <end position="519"/>
    </location>
</feature>
<dbReference type="EMBL" id="GL985060">
    <property type="protein sequence ID" value="EGR50113.1"/>
    <property type="molecule type" value="Genomic_DNA"/>
</dbReference>
<proteinExistence type="predicted"/>
<dbReference type="STRING" id="431241.G0RFC0"/>
<evidence type="ECO:0000313" key="4">
    <source>
        <dbReference type="Proteomes" id="UP000008984"/>
    </source>
</evidence>
<dbReference type="GeneID" id="18482993"/>
<dbReference type="RefSeq" id="XP_006963646.1">
    <property type="nucleotide sequence ID" value="XM_006963584.1"/>
</dbReference>
<feature type="compositionally biased region" description="Basic and acidic residues" evidence="1">
    <location>
        <begin position="504"/>
        <end position="519"/>
    </location>
</feature>